<evidence type="ECO:0000259" key="5">
    <source>
        <dbReference type="Pfam" id="PF23282"/>
    </source>
</evidence>
<dbReference type="SMART" id="SM00367">
    <property type="entry name" value="LRR_CC"/>
    <property type="match status" value="8"/>
</dbReference>
<dbReference type="InterPro" id="IPR002182">
    <property type="entry name" value="NB-ARC"/>
</dbReference>
<dbReference type="InterPro" id="IPR027417">
    <property type="entry name" value="P-loop_NTPase"/>
</dbReference>
<dbReference type="Pfam" id="PF00560">
    <property type="entry name" value="LRR_1"/>
    <property type="match status" value="1"/>
</dbReference>
<evidence type="ECO:0008006" key="9">
    <source>
        <dbReference type="Google" id="ProtNLM"/>
    </source>
</evidence>
<dbReference type="PANTHER" id="PTHR47186">
    <property type="entry name" value="LEUCINE-RICH REPEAT-CONTAINING PROTEIN 57"/>
    <property type="match status" value="1"/>
</dbReference>
<dbReference type="InterPro" id="IPR003591">
    <property type="entry name" value="Leu-rich_rpt_typical-subtyp"/>
</dbReference>
<evidence type="ECO:0000256" key="1">
    <source>
        <dbReference type="ARBA" id="ARBA00022614"/>
    </source>
</evidence>
<proteinExistence type="predicted"/>
<dbReference type="InterPro" id="IPR032675">
    <property type="entry name" value="LRR_dom_sf"/>
</dbReference>
<dbReference type="PANTHER" id="PTHR47186:SF61">
    <property type="entry name" value="LEUCINE-RICH REPEAT-CONTAINING PROTEIN 57-RELATED"/>
    <property type="match status" value="1"/>
</dbReference>
<dbReference type="Gene3D" id="3.40.50.300">
    <property type="entry name" value="P-loop containing nucleotide triphosphate hydrolases"/>
    <property type="match status" value="1"/>
</dbReference>
<dbReference type="InterPro" id="IPR029058">
    <property type="entry name" value="AB_hydrolase_fold"/>
</dbReference>
<dbReference type="SUPFAM" id="SSF52540">
    <property type="entry name" value="P-loop containing nucleoside triphosphate hydrolases"/>
    <property type="match status" value="1"/>
</dbReference>
<evidence type="ECO:0000256" key="3">
    <source>
        <dbReference type="SAM" id="MobiDB-lite"/>
    </source>
</evidence>
<dbReference type="InterPro" id="IPR001611">
    <property type="entry name" value="Leu-rich_rpt"/>
</dbReference>
<feature type="domain" description="Disease resistance R13L4/SHOC-2-like LRR" evidence="6">
    <location>
        <begin position="882"/>
        <end position="949"/>
    </location>
</feature>
<evidence type="ECO:0000256" key="2">
    <source>
        <dbReference type="ARBA" id="ARBA00022737"/>
    </source>
</evidence>
<dbReference type="Proteomes" id="UP001497444">
    <property type="component" value="Chromosome 1"/>
</dbReference>
<dbReference type="Pfam" id="PF00931">
    <property type="entry name" value="NB-ARC"/>
    <property type="match status" value="1"/>
</dbReference>
<accession>A0ABP0VLF5</accession>
<evidence type="ECO:0000313" key="7">
    <source>
        <dbReference type="EMBL" id="CAK9255233.1"/>
    </source>
</evidence>
<feature type="domain" description="Disease resistance protein Roq1-like winged-helix" evidence="5">
    <location>
        <begin position="597"/>
        <end position="658"/>
    </location>
</feature>
<dbReference type="Pfam" id="PF23282">
    <property type="entry name" value="WHD_ROQ1"/>
    <property type="match status" value="1"/>
</dbReference>
<dbReference type="InterPro" id="IPR006553">
    <property type="entry name" value="Leu-rich_rpt_Cys-con_subtyp"/>
</dbReference>
<dbReference type="Pfam" id="PF23598">
    <property type="entry name" value="LRR_14"/>
    <property type="match status" value="4"/>
</dbReference>
<evidence type="ECO:0000313" key="8">
    <source>
        <dbReference type="Proteomes" id="UP001497444"/>
    </source>
</evidence>
<keyword evidence="1" id="KW-0433">Leucine-rich repeat</keyword>
<dbReference type="Gene3D" id="3.80.10.10">
    <property type="entry name" value="Ribonuclease Inhibitor"/>
    <property type="match status" value="4"/>
</dbReference>
<sequence>MEQKSKGWENCDPSPFGEPSSIETHFSTPPPLGLALLDPTQEIVPVHNVYPNDDILKHPDLVIIFFHGIVPGNKIGLAWKETWTSNPTNGKENIFWPERWLPNDIGNNVQILSLSYNTNIFDVHEDVTEIGRNLLQSLVVNPRYATLWIAPIVLVGYSFGGLVLKSLVVDVRKRIYQKVANEYDTRTRMDCKRFLENLKGAIFYGVPHTGGPKELLEYFTWQSQEMNSIKAQPSLLNNIESFNRQMEELTVDFRQAIETNVNIYAFGEGKPLNHNGKVLVPYASAQRLSGNNNYKVEDATHLTICRPCTKDHMSYSLMVECLKSCLKKSTRLPILPKCEVGLERKANDINNLLQKVPIVSLVGMGGIGKTTLSKKIYHLFHNKYDKFSFLEDVKSKRIEDVQKQLLEDLCGRKMTKEEDINDNDLASIRNYMIYNKVLVVVDDVGTTENLIALQVFVIEGKQNKIISSNVIVTCRNWLILEGHVSVNGKIDVAPLNMEEAKKLFLFQAFRITKVVKEGFEVIFDEIVKACDGLPLSLEVIGGFLHTKQHLESKKQLEIWKDVLQRLRNAVTLDGGKDDKLWRSLRVSYDDLQPIECNMFLDIACYFCGLNEQMIIQIWDSQSSPQLGLQNLKDRSLVKLRENGNLVMHDQLRDMGRKIATIEHKNRLWDSKKESFQCLQHKELNLYKCCKLKELPTSIGHLTTLQELNLSWCSELKELPTSIHHLTTLQQLNLYHCSELKELPTSIGQLMALQKLDLSWCSKLKELPTSIGQLTALQKLNLSCCFELKELPTSIGQLTALQELDLLWCSQLKELPTSIGQLTALQKLNSYIFFGLKELPTSIGQWTTLQKLDLSRCSKLKELLSFTGHLTALQELCISRCFKLKELPTSIGQLTALQKLNLYNCSQLKELPTSIGQLTALQKLNLSCCYKLKKLPTSIGQLTHLQELNLSLCRSIGQLTALQKLNLYNCSELKELPTSIGQLTALQNLKLSRCFELKELPTSIDQLTTLQKLNLYKCSELKELPTSIGHLTALQELDLSRCSELKELPTSISQLTALQELNLSGCSKLKELPTSIGQLTALQKLDLSRCSKLKELPTSIGQLTALQELDLSRCSELKELPTSIGQLTALQKMNLYHCYELKELPTSIDQLMALKELNLYECCELKELPTSIGHLKTLQKLYLSRCFELKELPTSIGQLTTLQKLNLYECCELKELPTSIGQLMVLKELYLSCCSKLKEKSMQLPILPQCEVGLERKANDINNLLQKVPIKT</sequence>
<evidence type="ECO:0000259" key="4">
    <source>
        <dbReference type="Pfam" id="PF00931"/>
    </source>
</evidence>
<dbReference type="SUPFAM" id="SSF53474">
    <property type="entry name" value="alpha/beta-Hydrolases"/>
    <property type="match status" value="1"/>
</dbReference>
<keyword evidence="8" id="KW-1185">Reference proteome</keyword>
<reference evidence="7 8" key="1">
    <citation type="submission" date="2024-02" db="EMBL/GenBank/DDBJ databases">
        <authorList>
            <consortium name="ELIXIR-Norway"/>
            <consortium name="Elixir Norway"/>
        </authorList>
    </citation>
    <scope>NUCLEOTIDE SEQUENCE [LARGE SCALE GENOMIC DNA]</scope>
</reference>
<name>A0ABP0VLF5_9BRYO</name>
<gene>
    <name evidence="7" type="ORF">CSSPJE1EN1_LOCUS711</name>
</gene>
<feature type="domain" description="Disease resistance R13L4/SHOC-2-like LRR" evidence="6">
    <location>
        <begin position="953"/>
        <end position="1040"/>
    </location>
</feature>
<keyword evidence="2" id="KW-0677">Repeat</keyword>
<feature type="domain" description="NB-ARC" evidence="4">
    <location>
        <begin position="352"/>
        <end position="510"/>
    </location>
</feature>
<dbReference type="SUPFAM" id="SSF52058">
    <property type="entry name" value="L domain-like"/>
    <property type="match status" value="1"/>
</dbReference>
<evidence type="ECO:0000259" key="6">
    <source>
        <dbReference type="Pfam" id="PF23598"/>
    </source>
</evidence>
<dbReference type="InterPro" id="IPR058192">
    <property type="entry name" value="WHD_ROQ1-like"/>
</dbReference>
<organism evidence="7 8">
    <name type="scientific">Sphagnum jensenii</name>
    <dbReference type="NCBI Taxonomy" id="128206"/>
    <lineage>
        <taxon>Eukaryota</taxon>
        <taxon>Viridiplantae</taxon>
        <taxon>Streptophyta</taxon>
        <taxon>Embryophyta</taxon>
        <taxon>Bryophyta</taxon>
        <taxon>Sphagnophytina</taxon>
        <taxon>Sphagnopsida</taxon>
        <taxon>Sphagnales</taxon>
        <taxon>Sphagnaceae</taxon>
        <taxon>Sphagnum</taxon>
    </lineage>
</organism>
<dbReference type="EMBL" id="OZ020096">
    <property type="protein sequence ID" value="CAK9255233.1"/>
    <property type="molecule type" value="Genomic_DNA"/>
</dbReference>
<feature type="region of interest" description="Disordered" evidence="3">
    <location>
        <begin position="1"/>
        <end position="23"/>
    </location>
</feature>
<dbReference type="InterPro" id="IPR042197">
    <property type="entry name" value="Apaf_helical"/>
</dbReference>
<dbReference type="SUPFAM" id="SSF52047">
    <property type="entry name" value="RNI-like"/>
    <property type="match status" value="1"/>
</dbReference>
<protein>
    <recommendedName>
        <fullName evidence="9">NB-ARC domain-containing protein</fullName>
    </recommendedName>
</protein>
<dbReference type="Gene3D" id="1.10.8.430">
    <property type="entry name" value="Helical domain of apoptotic protease-activating factors"/>
    <property type="match status" value="1"/>
</dbReference>
<dbReference type="SMART" id="SM00369">
    <property type="entry name" value="LRR_TYP"/>
    <property type="match status" value="8"/>
</dbReference>
<feature type="domain" description="Disease resistance R13L4/SHOC-2-like LRR" evidence="6">
    <location>
        <begin position="1146"/>
        <end position="1237"/>
    </location>
</feature>
<dbReference type="InterPro" id="IPR055414">
    <property type="entry name" value="LRR_R13L4/SHOC2-like"/>
</dbReference>
<dbReference type="PRINTS" id="PR00364">
    <property type="entry name" value="DISEASERSIST"/>
</dbReference>
<feature type="domain" description="Disease resistance R13L4/SHOC-2-like LRR" evidence="6">
    <location>
        <begin position="737"/>
        <end position="829"/>
    </location>
</feature>